<evidence type="ECO:0000313" key="1">
    <source>
        <dbReference type="EMBL" id="QDH90928.1"/>
    </source>
</evidence>
<organism evidence="1">
    <name type="scientific">Leviviridae sp</name>
    <dbReference type="NCBI Taxonomy" id="2027243"/>
    <lineage>
        <taxon>Viruses</taxon>
        <taxon>Riboviria</taxon>
        <taxon>Orthornavirae</taxon>
        <taxon>Lenarviricota</taxon>
        <taxon>Leviviricetes</taxon>
        <taxon>Norzivirales</taxon>
        <taxon>Fiersviridae</taxon>
    </lineage>
</organism>
<evidence type="ECO:0008006" key="2">
    <source>
        <dbReference type="Google" id="ProtNLM"/>
    </source>
</evidence>
<gene>
    <name evidence="1" type="ORF">H1Bulk30197_000001</name>
</gene>
<accession>A0A514DBE4</accession>
<name>A0A514DBE4_9VIRU</name>
<protein>
    <recommendedName>
        <fullName evidence="2">Maturation</fullName>
    </recommendedName>
</protein>
<sequence>MPYYSVGRVADSMTSTVLSLPSGSVGGGTTARKASYELGFRTRYPTGDEIKEIALNVAEPYSWWVDYQSMQRNALNRRVDFDTTLLREDKGHIWEFEQYEIQNLSSSSWESSSSSAASELRNYFLSLADGFTPINVAYPASTIENWAALQYGRVAPVVSEFSLNTFFGELREGLPRLIPDMLSRAKSMKDLGSDYLNLQFGWKPLLNDLQGLADSLLHASFGLFRPMGASHRSRSRPEISTFDRKDFSSYADVKALSGDIFHMSRYWPSGTTTSRSFAATGAIGIGTSTVKTSVNQWVEGEFVYIPKAGFDPSNFLDRYETLANVNITPAVLWELAPWSWLVDWAGQVGSSLSAMEAGLSDRVLSTYYYGMEDSKLSITNGAAAIRNKSGFSYHGPNAGGSRFEWRRRRRVRANPFGFGGSSSTTLNGSQMAILGALGLTRSK</sequence>
<dbReference type="EMBL" id="MN035881">
    <property type="protein sequence ID" value="QDH90928.1"/>
    <property type="molecule type" value="Genomic_RNA"/>
</dbReference>
<reference evidence="1" key="1">
    <citation type="submission" date="2019-05" db="EMBL/GenBank/DDBJ databases">
        <title>Metatranscriptomic reconstruction reveals RNA viruses with the potential to shape carbon cycling in soil.</title>
        <authorList>
            <person name="Starr E.P."/>
            <person name="Nuccio E."/>
            <person name="Pett-Ridge J."/>
            <person name="Banfield J.F."/>
            <person name="Firestone M.K."/>
        </authorList>
    </citation>
    <scope>NUCLEOTIDE SEQUENCE</scope>
    <source>
        <strain evidence="1">H1_Bulk_30_scaffold_197</strain>
    </source>
</reference>
<proteinExistence type="predicted"/>